<evidence type="ECO:0000313" key="1">
    <source>
        <dbReference type="EMBL" id="ORW08073.1"/>
    </source>
</evidence>
<dbReference type="Proteomes" id="UP000193866">
    <property type="component" value="Unassembled WGS sequence"/>
</dbReference>
<accession>A0A1X1YAE2</accession>
<evidence type="ECO:0000313" key="2">
    <source>
        <dbReference type="Proteomes" id="UP000193866"/>
    </source>
</evidence>
<reference evidence="1 2" key="1">
    <citation type="submission" date="2016-01" db="EMBL/GenBank/DDBJ databases">
        <title>The new phylogeny of the genus Mycobacterium.</title>
        <authorList>
            <person name="Tarcisio F."/>
            <person name="Conor M."/>
            <person name="Antonella G."/>
            <person name="Elisabetta G."/>
            <person name="Giulia F.S."/>
            <person name="Sara T."/>
            <person name="Anna F."/>
            <person name="Clotilde B."/>
            <person name="Roberto B."/>
            <person name="Veronica D.S."/>
            <person name="Fabio R."/>
            <person name="Monica P."/>
            <person name="Olivier J."/>
            <person name="Enrico T."/>
            <person name="Nicola S."/>
        </authorList>
    </citation>
    <scope>NUCLEOTIDE SEQUENCE [LARGE SCALE GENOMIC DNA]</scope>
    <source>
        <strain evidence="1 2">DSM 45394</strain>
    </source>
</reference>
<name>A0A1X1YAE2_9MYCO</name>
<dbReference type="EMBL" id="LQPG01000039">
    <property type="protein sequence ID" value="ORW08073.1"/>
    <property type="molecule type" value="Genomic_DNA"/>
</dbReference>
<organism evidence="1 2">
    <name type="scientific">Mycolicibacter longobardus</name>
    <dbReference type="NCBI Taxonomy" id="1108812"/>
    <lineage>
        <taxon>Bacteria</taxon>
        <taxon>Bacillati</taxon>
        <taxon>Actinomycetota</taxon>
        <taxon>Actinomycetes</taxon>
        <taxon>Mycobacteriales</taxon>
        <taxon>Mycobacteriaceae</taxon>
        <taxon>Mycolicibacter</taxon>
    </lineage>
</organism>
<sequence length="65" mass="7090">MVARYSARHGLSCTAHQTEAAALGYVRYLYCIPADVADSDVVSWVSLNTGDQALVTYDDPAQEPR</sequence>
<gene>
    <name evidence="1" type="ORF">AWC16_20275</name>
</gene>
<keyword evidence="2" id="KW-1185">Reference proteome</keyword>
<dbReference type="STRING" id="1108812.AWC16_20275"/>
<dbReference type="AlphaFoldDB" id="A0A1X1YAE2"/>
<comment type="caution">
    <text evidence="1">The sequence shown here is derived from an EMBL/GenBank/DDBJ whole genome shotgun (WGS) entry which is preliminary data.</text>
</comment>
<proteinExistence type="predicted"/>
<protein>
    <submittedName>
        <fullName evidence="1">Uncharacterized protein</fullName>
    </submittedName>
</protein>